<comment type="cofactor">
    <cofactor evidence="1">
        <name>NAD(+)</name>
        <dbReference type="ChEBI" id="CHEBI:57540"/>
    </cofactor>
</comment>
<evidence type="ECO:0000313" key="6">
    <source>
        <dbReference type="EMBL" id="KKM83594.1"/>
    </source>
</evidence>
<dbReference type="PANTHER" id="PTHR43078">
    <property type="entry name" value="UDP-GLUCURONIC ACID DECARBOXYLASE-RELATED"/>
    <property type="match status" value="1"/>
</dbReference>
<dbReference type="GO" id="GO:0048040">
    <property type="term" value="F:UDP-glucuronate decarboxylase activity"/>
    <property type="evidence" value="ECO:0007669"/>
    <property type="project" value="TreeGrafter"/>
</dbReference>
<dbReference type="Pfam" id="PF01370">
    <property type="entry name" value="Epimerase"/>
    <property type="match status" value="1"/>
</dbReference>
<organism evidence="6">
    <name type="scientific">marine sediment metagenome</name>
    <dbReference type="NCBI Taxonomy" id="412755"/>
    <lineage>
        <taxon>unclassified sequences</taxon>
        <taxon>metagenomes</taxon>
        <taxon>ecological metagenomes</taxon>
    </lineage>
</organism>
<evidence type="ECO:0000256" key="2">
    <source>
        <dbReference type="ARBA" id="ARBA00022793"/>
    </source>
</evidence>
<gene>
    <name evidence="6" type="ORF">LCGC14_1307840</name>
</gene>
<dbReference type="EMBL" id="LAZR01007689">
    <property type="protein sequence ID" value="KKM83594.1"/>
    <property type="molecule type" value="Genomic_DNA"/>
</dbReference>
<dbReference type="AlphaFoldDB" id="A0A0F9KN93"/>
<evidence type="ECO:0000256" key="4">
    <source>
        <dbReference type="ARBA" id="ARBA00023239"/>
    </source>
</evidence>
<dbReference type="PANTHER" id="PTHR43078:SF6">
    <property type="entry name" value="UDP-GLUCURONIC ACID DECARBOXYLASE 1"/>
    <property type="match status" value="1"/>
</dbReference>
<evidence type="ECO:0000259" key="5">
    <source>
        <dbReference type="Pfam" id="PF01370"/>
    </source>
</evidence>
<dbReference type="GO" id="GO:0042732">
    <property type="term" value="P:D-xylose metabolic process"/>
    <property type="evidence" value="ECO:0007669"/>
    <property type="project" value="InterPro"/>
</dbReference>
<dbReference type="GO" id="GO:0005737">
    <property type="term" value="C:cytoplasm"/>
    <property type="evidence" value="ECO:0007669"/>
    <property type="project" value="TreeGrafter"/>
</dbReference>
<dbReference type="InterPro" id="IPR044516">
    <property type="entry name" value="UXS-like"/>
</dbReference>
<proteinExistence type="predicted"/>
<dbReference type="GO" id="GO:0070403">
    <property type="term" value="F:NAD+ binding"/>
    <property type="evidence" value="ECO:0007669"/>
    <property type="project" value="InterPro"/>
</dbReference>
<keyword evidence="2" id="KW-0210">Decarboxylase</keyword>
<keyword evidence="3" id="KW-0520">NAD</keyword>
<evidence type="ECO:0000256" key="1">
    <source>
        <dbReference type="ARBA" id="ARBA00001911"/>
    </source>
</evidence>
<dbReference type="SUPFAM" id="SSF51735">
    <property type="entry name" value="NAD(P)-binding Rossmann-fold domains"/>
    <property type="match status" value="1"/>
</dbReference>
<name>A0A0F9KN93_9ZZZZ</name>
<dbReference type="Gene3D" id="3.40.50.720">
    <property type="entry name" value="NAD(P)-binding Rossmann-like Domain"/>
    <property type="match status" value="1"/>
</dbReference>
<reference evidence="6" key="1">
    <citation type="journal article" date="2015" name="Nature">
        <title>Complex archaea that bridge the gap between prokaryotes and eukaryotes.</title>
        <authorList>
            <person name="Spang A."/>
            <person name="Saw J.H."/>
            <person name="Jorgensen S.L."/>
            <person name="Zaremba-Niedzwiedzka K."/>
            <person name="Martijn J."/>
            <person name="Lind A.E."/>
            <person name="van Eijk R."/>
            <person name="Schleper C."/>
            <person name="Guy L."/>
            <person name="Ettema T.J."/>
        </authorList>
    </citation>
    <scope>NUCLEOTIDE SEQUENCE</scope>
</reference>
<dbReference type="InterPro" id="IPR036291">
    <property type="entry name" value="NAD(P)-bd_dom_sf"/>
</dbReference>
<accession>A0A0F9KN93</accession>
<sequence>MIIDDLSKGKKDEMFLKLIEEPNVFFIEKDLSELDSYSEMDSDYDQIYHLAAIVGVKNVTENPVLTIKVNTLSTIYLLEYIRNLQKKPKLLFTSSCENYAGSLKHCNIDIPTPEDVVLCIEDVNNPRWTYASSKILGEIACLQYAKKYNFNSIIIRYHNIYGPRMGIQHVIPEFILRLKKKPKIFEMYGGYQYRSFCYVEDAAKMTINLMNNSNGNGKVVNVGGEDYLKISILAQKICKILDVSIEFIEKGAPEGSVEKRKPNLTFIKSLNSYVSDISLEVGLKYTCNWYQNHLEE</sequence>
<evidence type="ECO:0000256" key="3">
    <source>
        <dbReference type="ARBA" id="ARBA00023027"/>
    </source>
</evidence>
<keyword evidence="4" id="KW-0456">Lyase</keyword>
<comment type="caution">
    <text evidence="6">The sequence shown here is derived from an EMBL/GenBank/DDBJ whole genome shotgun (WGS) entry which is preliminary data.</text>
</comment>
<dbReference type="InterPro" id="IPR001509">
    <property type="entry name" value="Epimerase_deHydtase"/>
</dbReference>
<protein>
    <recommendedName>
        <fullName evidence="5">NAD-dependent epimerase/dehydratase domain-containing protein</fullName>
    </recommendedName>
</protein>
<feature type="domain" description="NAD-dependent epimerase/dehydratase" evidence="5">
    <location>
        <begin position="25"/>
        <end position="223"/>
    </location>
</feature>